<dbReference type="Pfam" id="PF01370">
    <property type="entry name" value="Epimerase"/>
    <property type="match status" value="1"/>
</dbReference>
<accession>A0AAD7JEA2</accession>
<comment type="similarity">
    <text evidence="2">Belongs to the NAD(P)-dependent epimerase/dehydratase family. Dihydroflavonol-4-reductase subfamily.</text>
</comment>
<evidence type="ECO:0000256" key="2">
    <source>
        <dbReference type="ARBA" id="ARBA00023445"/>
    </source>
</evidence>
<dbReference type="SUPFAM" id="SSF51735">
    <property type="entry name" value="NAD(P)-binding Rossmann-fold domains"/>
    <property type="match status" value="1"/>
</dbReference>
<keyword evidence="1" id="KW-0560">Oxidoreductase</keyword>
<dbReference type="InterPro" id="IPR050425">
    <property type="entry name" value="NAD(P)_dehydrat-like"/>
</dbReference>
<feature type="domain" description="NAD-dependent epimerase/dehydratase" evidence="3">
    <location>
        <begin position="2"/>
        <end position="258"/>
    </location>
</feature>
<gene>
    <name evidence="4" type="ORF">B0H16DRAFT_1312127</name>
</gene>
<evidence type="ECO:0000259" key="3">
    <source>
        <dbReference type="Pfam" id="PF01370"/>
    </source>
</evidence>
<dbReference type="AlphaFoldDB" id="A0AAD7JEA2"/>
<sequence length="336" mass="36564">QVLVTGANGYIATWTIHALLEAGFAVLGAVRSEDKCTPLRELFASYGDKFEVVVVPDMSKGGAFDGLVQDVDAIEHIATPTNIQLAPGLEFIAQTVEATLSILRSTLMHGKRIQRVVLTSSIAAIRQVEEGPKTLTELDWNEQALIQIAEMGDSAPWLVKYRTSKVLGERAAWKFVEDHKASQRDIVVALHPPFVAGPPLHDTPTPDALRTTARVFYTNLTQPGTPQTIGGNEGFWIDVRDVARAHLLCLLTEAAGGERLIISAGSFVWQDWFDAVAAATNSSPKYNKGSPGTGKDVVHSVQLDTSKAARILGMTEYRSMAETARDITADWEARGW</sequence>
<dbReference type="PANTHER" id="PTHR10366">
    <property type="entry name" value="NAD DEPENDENT EPIMERASE/DEHYDRATASE"/>
    <property type="match status" value="1"/>
</dbReference>
<dbReference type="Proteomes" id="UP001215598">
    <property type="component" value="Unassembled WGS sequence"/>
</dbReference>
<keyword evidence="5" id="KW-1185">Reference proteome</keyword>
<evidence type="ECO:0000256" key="1">
    <source>
        <dbReference type="ARBA" id="ARBA00023002"/>
    </source>
</evidence>
<evidence type="ECO:0000313" key="5">
    <source>
        <dbReference type="Proteomes" id="UP001215598"/>
    </source>
</evidence>
<proteinExistence type="inferred from homology"/>
<dbReference type="PANTHER" id="PTHR10366:SF564">
    <property type="entry name" value="STEROL-4-ALPHA-CARBOXYLATE 3-DEHYDROGENASE, DECARBOXYLATING"/>
    <property type="match status" value="1"/>
</dbReference>
<comment type="caution">
    <text evidence="4">The sequence shown here is derived from an EMBL/GenBank/DDBJ whole genome shotgun (WGS) entry which is preliminary data.</text>
</comment>
<organism evidence="4 5">
    <name type="scientific">Mycena metata</name>
    <dbReference type="NCBI Taxonomy" id="1033252"/>
    <lineage>
        <taxon>Eukaryota</taxon>
        <taxon>Fungi</taxon>
        <taxon>Dikarya</taxon>
        <taxon>Basidiomycota</taxon>
        <taxon>Agaricomycotina</taxon>
        <taxon>Agaricomycetes</taxon>
        <taxon>Agaricomycetidae</taxon>
        <taxon>Agaricales</taxon>
        <taxon>Marasmiineae</taxon>
        <taxon>Mycenaceae</taxon>
        <taxon>Mycena</taxon>
    </lineage>
</organism>
<feature type="non-terminal residue" evidence="4">
    <location>
        <position position="1"/>
    </location>
</feature>
<dbReference type="EMBL" id="JARKIB010000034">
    <property type="protein sequence ID" value="KAJ7761665.1"/>
    <property type="molecule type" value="Genomic_DNA"/>
</dbReference>
<name>A0AAD7JEA2_9AGAR</name>
<protein>
    <submittedName>
        <fullName evidence="4">D-lactaldehyde dehydrogenase</fullName>
    </submittedName>
</protein>
<dbReference type="InterPro" id="IPR001509">
    <property type="entry name" value="Epimerase_deHydtase"/>
</dbReference>
<reference evidence="4" key="1">
    <citation type="submission" date="2023-03" db="EMBL/GenBank/DDBJ databases">
        <title>Massive genome expansion in bonnet fungi (Mycena s.s.) driven by repeated elements and novel gene families across ecological guilds.</title>
        <authorList>
            <consortium name="Lawrence Berkeley National Laboratory"/>
            <person name="Harder C.B."/>
            <person name="Miyauchi S."/>
            <person name="Viragh M."/>
            <person name="Kuo A."/>
            <person name="Thoen E."/>
            <person name="Andreopoulos B."/>
            <person name="Lu D."/>
            <person name="Skrede I."/>
            <person name="Drula E."/>
            <person name="Henrissat B."/>
            <person name="Morin E."/>
            <person name="Kohler A."/>
            <person name="Barry K."/>
            <person name="LaButti K."/>
            <person name="Morin E."/>
            <person name="Salamov A."/>
            <person name="Lipzen A."/>
            <person name="Mereny Z."/>
            <person name="Hegedus B."/>
            <person name="Baldrian P."/>
            <person name="Stursova M."/>
            <person name="Weitz H."/>
            <person name="Taylor A."/>
            <person name="Grigoriev I.V."/>
            <person name="Nagy L.G."/>
            <person name="Martin F."/>
            <person name="Kauserud H."/>
        </authorList>
    </citation>
    <scope>NUCLEOTIDE SEQUENCE</scope>
    <source>
        <strain evidence="4">CBHHK182m</strain>
    </source>
</reference>
<dbReference type="InterPro" id="IPR036291">
    <property type="entry name" value="NAD(P)-bd_dom_sf"/>
</dbReference>
<dbReference type="GO" id="GO:0016616">
    <property type="term" value="F:oxidoreductase activity, acting on the CH-OH group of donors, NAD or NADP as acceptor"/>
    <property type="evidence" value="ECO:0007669"/>
    <property type="project" value="TreeGrafter"/>
</dbReference>
<evidence type="ECO:0000313" key="4">
    <source>
        <dbReference type="EMBL" id="KAJ7761665.1"/>
    </source>
</evidence>
<dbReference type="Gene3D" id="3.40.50.720">
    <property type="entry name" value="NAD(P)-binding Rossmann-like Domain"/>
    <property type="match status" value="1"/>
</dbReference>